<reference evidence="3 4" key="1">
    <citation type="submission" date="2016-10" db="EMBL/GenBank/DDBJ databases">
        <authorList>
            <person name="de Groot N.N."/>
        </authorList>
    </citation>
    <scope>NUCLEOTIDE SEQUENCE [LARGE SCALE GENOMIC DNA]</scope>
    <source>
        <strain evidence="3 4">DSM 22489</strain>
    </source>
</reference>
<dbReference type="Gene3D" id="3.40.50.620">
    <property type="entry name" value="HUPs"/>
    <property type="match status" value="1"/>
</dbReference>
<dbReference type="InterPro" id="IPR014729">
    <property type="entry name" value="Rossmann-like_a/b/a_fold"/>
</dbReference>
<dbReference type="Pfam" id="PF02698">
    <property type="entry name" value="DUF218"/>
    <property type="match status" value="1"/>
</dbReference>
<evidence type="ECO:0000256" key="1">
    <source>
        <dbReference type="SAM" id="SignalP"/>
    </source>
</evidence>
<dbReference type="PANTHER" id="PTHR30336">
    <property type="entry name" value="INNER MEMBRANE PROTEIN, PROBABLE PERMEASE"/>
    <property type="match status" value="1"/>
</dbReference>
<organism evidence="3 4">
    <name type="scientific">Bryocella elongata</name>
    <dbReference type="NCBI Taxonomy" id="863522"/>
    <lineage>
        <taxon>Bacteria</taxon>
        <taxon>Pseudomonadati</taxon>
        <taxon>Acidobacteriota</taxon>
        <taxon>Terriglobia</taxon>
        <taxon>Terriglobales</taxon>
        <taxon>Acidobacteriaceae</taxon>
        <taxon>Bryocella</taxon>
    </lineage>
</organism>
<accession>A0A1H5TX67</accession>
<dbReference type="AlphaFoldDB" id="A0A1H5TX67"/>
<dbReference type="CDD" id="cd06259">
    <property type="entry name" value="YdcF-like"/>
    <property type="match status" value="1"/>
</dbReference>
<dbReference type="Proteomes" id="UP000236728">
    <property type="component" value="Unassembled WGS sequence"/>
</dbReference>
<evidence type="ECO:0000313" key="3">
    <source>
        <dbReference type="EMBL" id="SEF66798.1"/>
    </source>
</evidence>
<protein>
    <submittedName>
        <fullName evidence="3">DUF218 domain-containing protein</fullName>
    </submittedName>
</protein>
<gene>
    <name evidence="3" type="ORF">SAMN05421819_0755</name>
</gene>
<dbReference type="PANTHER" id="PTHR30336:SF20">
    <property type="entry name" value="DUF218 DOMAIN-CONTAINING PROTEIN"/>
    <property type="match status" value="1"/>
</dbReference>
<dbReference type="InterPro" id="IPR051599">
    <property type="entry name" value="Cell_Envelope_Assoc"/>
</dbReference>
<dbReference type="InterPro" id="IPR003848">
    <property type="entry name" value="DUF218"/>
</dbReference>
<sequence>MFALRFWLTMQVATATTAALMANFHAIPLRNTDAKHFDAIIVLGTPTNAEGTPSPEQRERTEEGVREFKAGVAPILIMTGGAAHNTFVEAEAMKKLAVSEGIPAEDLIVEGQAKDTIQNIYYSDQILEAHHWHTVEVVSSSHHLPRTALILSHWKDLKWSTHASHWPPEYPQAAQDAAFAHEATYCWTLTHEGFKHNTYLPGT</sequence>
<keyword evidence="1" id="KW-0732">Signal</keyword>
<dbReference type="EMBL" id="FNVA01000001">
    <property type="protein sequence ID" value="SEF66798.1"/>
    <property type="molecule type" value="Genomic_DNA"/>
</dbReference>
<name>A0A1H5TX67_9BACT</name>
<proteinExistence type="predicted"/>
<feature type="signal peptide" evidence="1">
    <location>
        <begin position="1"/>
        <end position="21"/>
    </location>
</feature>
<dbReference type="RefSeq" id="WP_235011327.1">
    <property type="nucleotide sequence ID" value="NZ_FNVA01000001.1"/>
</dbReference>
<evidence type="ECO:0000259" key="2">
    <source>
        <dbReference type="Pfam" id="PF02698"/>
    </source>
</evidence>
<feature type="domain" description="DUF218" evidence="2">
    <location>
        <begin position="38"/>
        <end position="173"/>
    </location>
</feature>
<keyword evidence="4" id="KW-1185">Reference proteome</keyword>
<feature type="chain" id="PRO_5009285504" evidence="1">
    <location>
        <begin position="22"/>
        <end position="203"/>
    </location>
</feature>
<dbReference type="GO" id="GO:0005886">
    <property type="term" value="C:plasma membrane"/>
    <property type="evidence" value="ECO:0007669"/>
    <property type="project" value="TreeGrafter"/>
</dbReference>
<evidence type="ECO:0000313" key="4">
    <source>
        <dbReference type="Proteomes" id="UP000236728"/>
    </source>
</evidence>